<dbReference type="EMBL" id="MU005621">
    <property type="protein sequence ID" value="KAF2677583.1"/>
    <property type="molecule type" value="Genomic_DNA"/>
</dbReference>
<protein>
    <recommendedName>
        <fullName evidence="5">RING-type domain-containing protein</fullName>
    </recommendedName>
</protein>
<dbReference type="InterPro" id="IPR013083">
    <property type="entry name" value="Znf_RING/FYVE/PHD"/>
</dbReference>
<evidence type="ECO:0000259" key="5">
    <source>
        <dbReference type="PROSITE" id="PS50089"/>
    </source>
</evidence>
<gene>
    <name evidence="6" type="ORF">K458DRAFT_423838</name>
</gene>
<sequence>MARIAPVQPILTTAHQVLIHNPLLPTSKPLSPAYQTFGDFLRKGLRCPPSHFHSDEECSICFEPYNPFHPPVHIAHCGHNFHRRCVTTWEIVHCFSVDTTIGVQEFDEWEFSDLLENDWSDQIPKVLKQVNETGLDTRWAEYDEGRVQATIWENRTTFPVCPYHKLWRAYRSKRSHHPSEP</sequence>
<dbReference type="Gene3D" id="3.30.40.10">
    <property type="entry name" value="Zinc/RING finger domain, C3HC4 (zinc finger)"/>
    <property type="match status" value="1"/>
</dbReference>
<name>A0A6G1IHX4_9PLEO</name>
<dbReference type="SUPFAM" id="SSF57850">
    <property type="entry name" value="RING/U-box"/>
    <property type="match status" value="1"/>
</dbReference>
<keyword evidence="7" id="KW-1185">Reference proteome</keyword>
<dbReference type="Proteomes" id="UP000799291">
    <property type="component" value="Unassembled WGS sequence"/>
</dbReference>
<feature type="domain" description="RING-type" evidence="5">
    <location>
        <begin position="58"/>
        <end position="94"/>
    </location>
</feature>
<evidence type="ECO:0000256" key="3">
    <source>
        <dbReference type="ARBA" id="ARBA00022833"/>
    </source>
</evidence>
<evidence type="ECO:0000256" key="2">
    <source>
        <dbReference type="ARBA" id="ARBA00022771"/>
    </source>
</evidence>
<accession>A0A6G1IHX4</accession>
<keyword evidence="2 4" id="KW-0863">Zinc-finger</keyword>
<dbReference type="PROSITE" id="PS50089">
    <property type="entry name" value="ZF_RING_2"/>
    <property type="match status" value="1"/>
</dbReference>
<reference evidence="6" key="1">
    <citation type="journal article" date="2020" name="Stud. Mycol.">
        <title>101 Dothideomycetes genomes: a test case for predicting lifestyles and emergence of pathogens.</title>
        <authorList>
            <person name="Haridas S."/>
            <person name="Albert R."/>
            <person name="Binder M."/>
            <person name="Bloem J."/>
            <person name="Labutti K."/>
            <person name="Salamov A."/>
            <person name="Andreopoulos B."/>
            <person name="Baker S."/>
            <person name="Barry K."/>
            <person name="Bills G."/>
            <person name="Bluhm B."/>
            <person name="Cannon C."/>
            <person name="Castanera R."/>
            <person name="Culley D."/>
            <person name="Daum C."/>
            <person name="Ezra D."/>
            <person name="Gonzalez J."/>
            <person name="Henrissat B."/>
            <person name="Kuo A."/>
            <person name="Liang C."/>
            <person name="Lipzen A."/>
            <person name="Lutzoni F."/>
            <person name="Magnuson J."/>
            <person name="Mondo S."/>
            <person name="Nolan M."/>
            <person name="Ohm R."/>
            <person name="Pangilinan J."/>
            <person name="Park H.-J."/>
            <person name="Ramirez L."/>
            <person name="Alfaro M."/>
            <person name="Sun H."/>
            <person name="Tritt A."/>
            <person name="Yoshinaga Y."/>
            <person name="Zwiers L.-H."/>
            <person name="Turgeon B."/>
            <person name="Goodwin S."/>
            <person name="Spatafora J."/>
            <person name="Crous P."/>
            <person name="Grigoriev I."/>
        </authorList>
    </citation>
    <scope>NUCLEOTIDE SEQUENCE</scope>
    <source>
        <strain evidence="6">CBS 122367</strain>
    </source>
</reference>
<dbReference type="AlphaFoldDB" id="A0A6G1IHX4"/>
<dbReference type="InterPro" id="IPR001841">
    <property type="entry name" value="Znf_RING"/>
</dbReference>
<evidence type="ECO:0000256" key="4">
    <source>
        <dbReference type="PROSITE-ProRule" id="PRU00175"/>
    </source>
</evidence>
<proteinExistence type="predicted"/>
<dbReference type="Pfam" id="PF13445">
    <property type="entry name" value="zf-RING_UBOX"/>
    <property type="match status" value="1"/>
</dbReference>
<organism evidence="6 7">
    <name type="scientific">Lentithecium fluviatile CBS 122367</name>
    <dbReference type="NCBI Taxonomy" id="1168545"/>
    <lineage>
        <taxon>Eukaryota</taxon>
        <taxon>Fungi</taxon>
        <taxon>Dikarya</taxon>
        <taxon>Ascomycota</taxon>
        <taxon>Pezizomycotina</taxon>
        <taxon>Dothideomycetes</taxon>
        <taxon>Pleosporomycetidae</taxon>
        <taxon>Pleosporales</taxon>
        <taxon>Massarineae</taxon>
        <taxon>Lentitheciaceae</taxon>
        <taxon>Lentithecium</taxon>
    </lineage>
</organism>
<keyword evidence="3" id="KW-0862">Zinc</keyword>
<keyword evidence="1" id="KW-0479">Metal-binding</keyword>
<evidence type="ECO:0000313" key="7">
    <source>
        <dbReference type="Proteomes" id="UP000799291"/>
    </source>
</evidence>
<evidence type="ECO:0000313" key="6">
    <source>
        <dbReference type="EMBL" id="KAF2677583.1"/>
    </source>
</evidence>
<evidence type="ECO:0000256" key="1">
    <source>
        <dbReference type="ARBA" id="ARBA00022723"/>
    </source>
</evidence>
<dbReference type="InterPro" id="IPR027370">
    <property type="entry name" value="Znf-RING_euk"/>
</dbReference>
<dbReference type="GO" id="GO:0008270">
    <property type="term" value="F:zinc ion binding"/>
    <property type="evidence" value="ECO:0007669"/>
    <property type="project" value="UniProtKB-KW"/>
</dbReference>